<name>A0A8J2PVW4_9HEXA</name>
<proteinExistence type="predicted"/>
<accession>A0A8J2PVW4</accession>
<organism evidence="1 2">
    <name type="scientific">Allacma fusca</name>
    <dbReference type="NCBI Taxonomy" id="39272"/>
    <lineage>
        <taxon>Eukaryota</taxon>
        <taxon>Metazoa</taxon>
        <taxon>Ecdysozoa</taxon>
        <taxon>Arthropoda</taxon>
        <taxon>Hexapoda</taxon>
        <taxon>Collembola</taxon>
        <taxon>Symphypleona</taxon>
        <taxon>Sminthuridae</taxon>
        <taxon>Allacma</taxon>
    </lineage>
</organism>
<protein>
    <submittedName>
        <fullName evidence="1">Uncharacterized protein</fullName>
    </submittedName>
</protein>
<keyword evidence="2" id="KW-1185">Reference proteome</keyword>
<reference evidence="1" key="1">
    <citation type="submission" date="2021-06" db="EMBL/GenBank/DDBJ databases">
        <authorList>
            <person name="Hodson N. C."/>
            <person name="Mongue J. A."/>
            <person name="Jaron S. K."/>
        </authorList>
    </citation>
    <scope>NUCLEOTIDE SEQUENCE</scope>
</reference>
<comment type="caution">
    <text evidence="1">The sequence shown here is derived from an EMBL/GenBank/DDBJ whole genome shotgun (WGS) entry which is preliminary data.</text>
</comment>
<evidence type="ECO:0000313" key="2">
    <source>
        <dbReference type="Proteomes" id="UP000708208"/>
    </source>
</evidence>
<dbReference type="EMBL" id="CAJVCH010530162">
    <property type="protein sequence ID" value="CAG7823635.1"/>
    <property type="molecule type" value="Genomic_DNA"/>
</dbReference>
<gene>
    <name evidence="1" type="ORF">AFUS01_LOCUS33838</name>
</gene>
<feature type="non-terminal residue" evidence="1">
    <location>
        <position position="1"/>
    </location>
</feature>
<evidence type="ECO:0000313" key="1">
    <source>
        <dbReference type="EMBL" id="CAG7823635.1"/>
    </source>
</evidence>
<dbReference type="Proteomes" id="UP000708208">
    <property type="component" value="Unassembled WGS sequence"/>
</dbReference>
<sequence>DCEAVVSNLEQ</sequence>